<evidence type="ECO:0000256" key="1">
    <source>
        <dbReference type="ARBA" id="ARBA00001946"/>
    </source>
</evidence>
<dbReference type="Proteomes" id="UP000318405">
    <property type="component" value="Unassembled WGS sequence"/>
</dbReference>
<protein>
    <submittedName>
        <fullName evidence="7">CoA ester lyase</fullName>
    </submittedName>
</protein>
<dbReference type="InterPro" id="IPR011206">
    <property type="entry name" value="Citrate_lyase_beta/mcl1/mcl2"/>
</dbReference>
<dbReference type="RefSeq" id="WP_143950091.1">
    <property type="nucleotide sequence ID" value="NZ_BAABMB010000003.1"/>
</dbReference>
<dbReference type="Pfam" id="PF03328">
    <property type="entry name" value="HpcH_HpaI"/>
    <property type="match status" value="1"/>
</dbReference>
<keyword evidence="7" id="KW-0456">Lyase</keyword>
<feature type="domain" description="HpcH/HpaI aldolase/citrate lyase" evidence="6">
    <location>
        <begin position="10"/>
        <end position="235"/>
    </location>
</feature>
<dbReference type="GO" id="GO:0006107">
    <property type="term" value="P:oxaloacetate metabolic process"/>
    <property type="evidence" value="ECO:0007669"/>
    <property type="project" value="TreeGrafter"/>
</dbReference>
<proteinExistence type="predicted"/>
<gene>
    <name evidence="7" type="ORF">FOZ76_20270</name>
</gene>
<dbReference type="Gene3D" id="3.20.20.60">
    <property type="entry name" value="Phosphoenolpyruvate-binding domains"/>
    <property type="match status" value="1"/>
</dbReference>
<dbReference type="SUPFAM" id="SSF51621">
    <property type="entry name" value="Phosphoenolpyruvate/pyruvate domain"/>
    <property type="match status" value="1"/>
</dbReference>
<dbReference type="PIRSF" id="PIRSF015582">
    <property type="entry name" value="Cit_lyase_B"/>
    <property type="match status" value="1"/>
</dbReference>
<accession>A0A556ABD1</accession>
<comment type="cofactor">
    <cofactor evidence="1">
        <name>Mg(2+)</name>
        <dbReference type="ChEBI" id="CHEBI:18420"/>
    </cofactor>
</comment>
<dbReference type="EMBL" id="VLTJ01000039">
    <property type="protein sequence ID" value="TSH90177.1"/>
    <property type="molecule type" value="Genomic_DNA"/>
</dbReference>
<feature type="binding site" evidence="4">
    <location>
        <position position="136"/>
    </location>
    <ligand>
        <name>substrate</name>
    </ligand>
</feature>
<evidence type="ECO:0000256" key="2">
    <source>
        <dbReference type="ARBA" id="ARBA00022723"/>
    </source>
</evidence>
<dbReference type="PANTHER" id="PTHR32308">
    <property type="entry name" value="LYASE BETA SUBUNIT, PUTATIVE (AFU_ORTHOLOGUE AFUA_4G13030)-RELATED"/>
    <property type="match status" value="1"/>
</dbReference>
<evidence type="ECO:0000256" key="5">
    <source>
        <dbReference type="PIRSR" id="PIRSR015582-2"/>
    </source>
</evidence>
<evidence type="ECO:0000313" key="8">
    <source>
        <dbReference type="Proteomes" id="UP000318405"/>
    </source>
</evidence>
<dbReference type="PANTHER" id="PTHR32308:SF0">
    <property type="entry name" value="HPCH_HPAI ALDOLASE_CITRATE LYASE DOMAIN-CONTAINING PROTEIN"/>
    <property type="match status" value="1"/>
</dbReference>
<dbReference type="InterPro" id="IPR015813">
    <property type="entry name" value="Pyrv/PenolPyrv_kinase-like_dom"/>
</dbReference>
<evidence type="ECO:0000256" key="3">
    <source>
        <dbReference type="ARBA" id="ARBA00022842"/>
    </source>
</evidence>
<keyword evidence="8" id="KW-1185">Reference proteome</keyword>
<dbReference type="InterPro" id="IPR005000">
    <property type="entry name" value="Aldolase/citrate-lyase_domain"/>
</dbReference>
<keyword evidence="3 5" id="KW-0460">Magnesium</keyword>
<dbReference type="GO" id="GO:0016829">
    <property type="term" value="F:lyase activity"/>
    <property type="evidence" value="ECO:0007669"/>
    <property type="project" value="UniProtKB-KW"/>
</dbReference>
<dbReference type="AlphaFoldDB" id="A0A556ABD1"/>
<feature type="binding site" evidence="4">
    <location>
        <position position="69"/>
    </location>
    <ligand>
        <name>substrate</name>
    </ligand>
</feature>
<evidence type="ECO:0000313" key="7">
    <source>
        <dbReference type="EMBL" id="TSH90177.1"/>
    </source>
</evidence>
<dbReference type="GO" id="GO:0000287">
    <property type="term" value="F:magnesium ion binding"/>
    <property type="evidence" value="ECO:0007669"/>
    <property type="project" value="TreeGrafter"/>
</dbReference>
<evidence type="ECO:0000259" key="6">
    <source>
        <dbReference type="Pfam" id="PF03328"/>
    </source>
</evidence>
<sequence length="298" mass="31725">MDATAVKMYRTLLFAPGSRPELLAKAQTGEADALIFDLEDSVPPQTKDEARGHVAEALRAGLRKPMFLRINNPRAGDFASDLAALAKAGTLAGVEGIVLPKAEDVADVRTVAHALAGLEATLGAPAGTLAVIPLVETCLGLRNAYDMARASPRVRGLALASAEQGDFMVDLGGRWSPQSLALAYPRSKLVVDARAAGIDWIVDGVFMNLQSDQALRAECEIARELGYVGKMAIHPSQVATMHEVFSPSAQEIEFARGLLDAFRKGEAQGIGAVKYRGMMVDYANVRLAERTLALAEAQ</sequence>
<comment type="caution">
    <text evidence="7">The sequence shown here is derived from an EMBL/GenBank/DDBJ whole genome shotgun (WGS) entry which is preliminary data.</text>
</comment>
<feature type="binding site" evidence="5">
    <location>
        <position position="136"/>
    </location>
    <ligand>
        <name>Mg(2+)</name>
        <dbReference type="ChEBI" id="CHEBI:18420"/>
    </ligand>
</feature>
<feature type="binding site" evidence="5">
    <location>
        <position position="166"/>
    </location>
    <ligand>
        <name>Mg(2+)</name>
        <dbReference type="ChEBI" id="CHEBI:18420"/>
    </ligand>
</feature>
<name>A0A556ABD1_9BURK</name>
<evidence type="ECO:0000256" key="4">
    <source>
        <dbReference type="PIRSR" id="PIRSR015582-1"/>
    </source>
</evidence>
<organism evidence="7 8">
    <name type="scientific">Verticiella sediminum</name>
    <dbReference type="NCBI Taxonomy" id="1247510"/>
    <lineage>
        <taxon>Bacteria</taxon>
        <taxon>Pseudomonadati</taxon>
        <taxon>Pseudomonadota</taxon>
        <taxon>Betaproteobacteria</taxon>
        <taxon>Burkholderiales</taxon>
        <taxon>Alcaligenaceae</taxon>
        <taxon>Verticiella</taxon>
    </lineage>
</organism>
<dbReference type="InterPro" id="IPR040442">
    <property type="entry name" value="Pyrv_kinase-like_dom_sf"/>
</dbReference>
<keyword evidence="2 5" id="KW-0479">Metal-binding</keyword>
<reference evidence="7 8" key="1">
    <citation type="submission" date="2019-07" db="EMBL/GenBank/DDBJ databases">
        <title>Qingshengfaniella alkalisoli gen. nov., sp. nov., isolated from saline soil.</title>
        <authorList>
            <person name="Xu L."/>
            <person name="Huang X.-X."/>
            <person name="Sun J.-Q."/>
        </authorList>
    </citation>
    <scope>NUCLEOTIDE SEQUENCE [LARGE SCALE GENOMIC DNA]</scope>
    <source>
        <strain evidence="7 8">DSM 27279</strain>
    </source>
</reference>
<dbReference type="OrthoDB" id="348111at2"/>